<name>A0A8D1GLN3_PIG</name>
<evidence type="ECO:0000256" key="13">
    <source>
        <dbReference type="ARBA" id="ARBA00037347"/>
    </source>
</evidence>
<dbReference type="GO" id="GO:0016712">
    <property type="term" value="F:oxidoreductase activity, acting on paired donors, with incorporation or reduction of molecular oxygen, reduced flavin or flavoprotein as one donor, and incorporation of one atom of oxygen"/>
    <property type="evidence" value="ECO:0007669"/>
    <property type="project" value="UniProtKB-EC"/>
</dbReference>
<dbReference type="Pfam" id="PF00067">
    <property type="entry name" value="p450"/>
    <property type="match status" value="1"/>
</dbReference>
<evidence type="ECO:0000256" key="2">
    <source>
        <dbReference type="ARBA" id="ARBA00004174"/>
    </source>
</evidence>
<dbReference type="FunFam" id="1.10.630.10:FF:000096">
    <property type="entry name" value="Cytochrome P450 3A4"/>
    <property type="match status" value="1"/>
</dbReference>
<keyword evidence="9 15" id="KW-0560">Oxidoreductase</keyword>
<accession>A0A8D1GLN3</accession>
<evidence type="ECO:0000256" key="8">
    <source>
        <dbReference type="ARBA" id="ARBA00022848"/>
    </source>
</evidence>
<comment type="similarity">
    <text evidence="4 15">Belongs to the cytochrome P450 family.</text>
</comment>
<keyword evidence="10 14" id="KW-0408">Iron</keyword>
<evidence type="ECO:0000313" key="18">
    <source>
        <dbReference type="Ensembl" id="ENSSSCP00045005437.1"/>
    </source>
</evidence>
<dbReference type="Proteomes" id="UP000694728">
    <property type="component" value="Unplaced"/>
</dbReference>
<evidence type="ECO:0000256" key="9">
    <source>
        <dbReference type="ARBA" id="ARBA00023002"/>
    </source>
</evidence>
<evidence type="ECO:0000256" key="11">
    <source>
        <dbReference type="ARBA" id="ARBA00023033"/>
    </source>
</evidence>
<dbReference type="GO" id="GO:0005789">
    <property type="term" value="C:endoplasmic reticulum membrane"/>
    <property type="evidence" value="ECO:0007669"/>
    <property type="project" value="UniProtKB-SubCell"/>
</dbReference>
<organism evidence="18 19">
    <name type="scientific">Sus scrofa</name>
    <name type="common">Pig</name>
    <dbReference type="NCBI Taxonomy" id="9823"/>
    <lineage>
        <taxon>Eukaryota</taxon>
        <taxon>Metazoa</taxon>
        <taxon>Chordata</taxon>
        <taxon>Craniata</taxon>
        <taxon>Vertebrata</taxon>
        <taxon>Euteleostomi</taxon>
        <taxon>Mammalia</taxon>
        <taxon>Eutheria</taxon>
        <taxon>Laurasiatheria</taxon>
        <taxon>Artiodactyla</taxon>
        <taxon>Suina</taxon>
        <taxon>Suidae</taxon>
        <taxon>Sus</taxon>
    </lineage>
</organism>
<dbReference type="InterPro" id="IPR036396">
    <property type="entry name" value="Cyt_P450_sf"/>
</dbReference>
<comment type="catalytic activity">
    <reaction evidence="16">
        <text>an organic molecule + reduced [NADPH--hemoprotein reductase] + O2 = an alcohol + oxidized [NADPH--hemoprotein reductase] + H2O + H(+)</text>
        <dbReference type="Rhea" id="RHEA:17149"/>
        <dbReference type="Rhea" id="RHEA-COMP:11964"/>
        <dbReference type="Rhea" id="RHEA-COMP:11965"/>
        <dbReference type="ChEBI" id="CHEBI:15377"/>
        <dbReference type="ChEBI" id="CHEBI:15378"/>
        <dbReference type="ChEBI" id="CHEBI:15379"/>
        <dbReference type="ChEBI" id="CHEBI:30879"/>
        <dbReference type="ChEBI" id="CHEBI:57618"/>
        <dbReference type="ChEBI" id="CHEBI:58210"/>
        <dbReference type="ChEBI" id="CHEBI:142491"/>
        <dbReference type="EC" id="1.14.14.1"/>
    </reaction>
</comment>
<protein>
    <recommendedName>
        <fullName evidence="16">Cytochrome P450 3A</fullName>
        <ecNumber evidence="16">1.14.14.-</ecNumber>
    </recommendedName>
</protein>
<evidence type="ECO:0000256" key="14">
    <source>
        <dbReference type="PIRSR" id="PIRSR602402-1"/>
    </source>
</evidence>
<dbReference type="PANTHER" id="PTHR24302:SF38">
    <property type="entry name" value="CYTOCHROME P450 3A5"/>
    <property type="match status" value="1"/>
</dbReference>
<dbReference type="PRINTS" id="PR00464">
    <property type="entry name" value="EP450II"/>
</dbReference>
<keyword evidence="12" id="KW-0472">Membrane</keyword>
<dbReference type="Ensembl" id="ENSSSCT00045008048.1">
    <property type="protein sequence ID" value="ENSSSCP00045005437.1"/>
    <property type="gene ID" value="ENSSSCG00045004854.1"/>
</dbReference>
<evidence type="ECO:0000256" key="10">
    <source>
        <dbReference type="ARBA" id="ARBA00023004"/>
    </source>
</evidence>
<evidence type="ECO:0000256" key="6">
    <source>
        <dbReference type="ARBA" id="ARBA00022723"/>
    </source>
</evidence>
<proteinExistence type="inferred from homology"/>
<keyword evidence="8 16" id="KW-0492">Microsome</keyword>
<evidence type="ECO:0000256" key="16">
    <source>
        <dbReference type="RuleBase" id="RU368049"/>
    </source>
</evidence>
<keyword evidence="11 15" id="KW-0503">Monooxygenase</keyword>
<keyword evidence="7 16" id="KW-0256">Endoplasmic reticulum</keyword>
<dbReference type="InterPro" id="IPR008072">
    <property type="entry name" value="Cyt_P450_E_CYP3A"/>
</dbReference>
<comment type="cofactor">
    <cofactor evidence="1 14 16">
        <name>heme</name>
        <dbReference type="ChEBI" id="CHEBI:30413"/>
    </cofactor>
</comment>
<dbReference type="InterPro" id="IPR017972">
    <property type="entry name" value="Cyt_P450_CS"/>
</dbReference>
<feature type="binding site" description="axial binding residue" evidence="14">
    <location>
        <position position="425"/>
    </location>
    <ligand>
        <name>heme</name>
        <dbReference type="ChEBI" id="CHEBI:30413"/>
    </ligand>
    <ligandPart>
        <name>Fe</name>
        <dbReference type="ChEBI" id="CHEBI:18248"/>
    </ligandPart>
</feature>
<dbReference type="InterPro" id="IPR001128">
    <property type="entry name" value="Cyt_P450"/>
</dbReference>
<comment type="function">
    <text evidence="13 16">Cytochromes P450 are a group of heme-thiolate monooxygenases. In liver microsomes, this enzyme is involved in an NADPH-dependent electron transport pathway. It oxidizes a variety of structurally unrelated compounds, including steroids, fatty acids, and xenobiotics.</text>
</comment>
<dbReference type="EC" id="1.14.14.-" evidence="16"/>
<dbReference type="InterPro" id="IPR050705">
    <property type="entry name" value="Cytochrome_P450_3A"/>
</dbReference>
<evidence type="ECO:0000256" key="7">
    <source>
        <dbReference type="ARBA" id="ARBA00022824"/>
    </source>
</evidence>
<dbReference type="SUPFAM" id="SSF48264">
    <property type="entry name" value="Cytochrome P450"/>
    <property type="match status" value="1"/>
</dbReference>
<evidence type="ECO:0000256" key="17">
    <source>
        <dbReference type="SAM" id="MobiDB-lite"/>
    </source>
</evidence>
<dbReference type="PRINTS" id="PR00385">
    <property type="entry name" value="P450"/>
</dbReference>
<dbReference type="Gene3D" id="1.10.630.10">
    <property type="entry name" value="Cytochrome P450"/>
    <property type="match status" value="1"/>
</dbReference>
<dbReference type="InterPro" id="IPR002402">
    <property type="entry name" value="Cyt_P450_E_grp-II"/>
</dbReference>
<evidence type="ECO:0000256" key="12">
    <source>
        <dbReference type="ARBA" id="ARBA00023136"/>
    </source>
</evidence>
<evidence type="ECO:0000256" key="3">
    <source>
        <dbReference type="ARBA" id="ARBA00004406"/>
    </source>
</evidence>
<dbReference type="PRINTS" id="PR01689">
    <property type="entry name" value="EP450IICYP3A"/>
</dbReference>
<evidence type="ECO:0000313" key="19">
    <source>
        <dbReference type="Proteomes" id="UP000694728"/>
    </source>
</evidence>
<dbReference type="PROSITE" id="PS00086">
    <property type="entry name" value="CYTOCHROME_P450"/>
    <property type="match status" value="1"/>
</dbReference>
<evidence type="ECO:0000256" key="15">
    <source>
        <dbReference type="RuleBase" id="RU000461"/>
    </source>
</evidence>
<evidence type="ECO:0000256" key="1">
    <source>
        <dbReference type="ARBA" id="ARBA00001971"/>
    </source>
</evidence>
<dbReference type="PANTHER" id="PTHR24302">
    <property type="entry name" value="CYTOCHROME P450 FAMILY 3"/>
    <property type="match status" value="1"/>
</dbReference>
<keyword evidence="6 14" id="KW-0479">Metal-binding</keyword>
<evidence type="ECO:0000256" key="4">
    <source>
        <dbReference type="ARBA" id="ARBA00010617"/>
    </source>
</evidence>
<feature type="region of interest" description="Disordered" evidence="17">
    <location>
        <begin position="450"/>
        <end position="474"/>
    </location>
</feature>
<comment type="subcellular location">
    <subcellularLocation>
        <location evidence="3 16">Endoplasmic reticulum membrane</location>
        <topology evidence="3">Peripheral membrane protein</topology>
    </subcellularLocation>
    <subcellularLocation>
        <location evidence="2 16">Microsome membrane</location>
        <topology evidence="2">Peripheral membrane protein</topology>
    </subcellularLocation>
</comment>
<dbReference type="GO" id="GO:0005506">
    <property type="term" value="F:iron ion binding"/>
    <property type="evidence" value="ECO:0007669"/>
    <property type="project" value="UniProtKB-UniRule"/>
</dbReference>
<evidence type="ECO:0000256" key="5">
    <source>
        <dbReference type="ARBA" id="ARBA00022617"/>
    </source>
</evidence>
<dbReference type="AlphaFoldDB" id="A0A8D1GLN3"/>
<reference evidence="18" key="1">
    <citation type="submission" date="2025-08" db="UniProtKB">
        <authorList>
            <consortium name="Ensembl"/>
        </authorList>
    </citation>
    <scope>IDENTIFICATION</scope>
</reference>
<dbReference type="GO" id="GO:0020037">
    <property type="term" value="F:heme binding"/>
    <property type="evidence" value="ECO:0007669"/>
    <property type="project" value="UniProtKB-UniRule"/>
</dbReference>
<keyword evidence="5 14" id="KW-0349">Heme</keyword>
<sequence length="474" mass="54361">CSLLYGIYSHGLFKKLGIPRPRPLPYFGNVLAYRKGMWNFDNKCFKEYGKMWGFFDGRQPVLAITDPDMIKTVLVKECYSVFTNWRYFGPLGIMKNSVCLAVDEQWKRIRTLLSPTFTSGKLKKMFPIFVQYGDALVRNLRKETEKGKPINVKDIFGAYSLDMTTGTSFGVKIDSLNNPQHPFVEYVQKIVIFDCLDPLLLFITLFPFLSPVSEVLNISLFSKSAMDFFTKFVKSIKESRLKDQQMHRVDLLQLIINHQNYKEMDAHKVLFDEELVAQGITFIFAGYETTSTPLSFLMYKLATHPDIQEKLQKEIDVTFPSKTPPTYDALAQMEYLDMVLNEILRLIPLAARLERVCKKDMEVHGMFLPRGTVMPQGRGPTLIQGSNWSCSPWPMPQIQAAFSKKHKDTMNPYTYLPFGTGPRNCIGMRFALMNMKLALVKVLQNFSFKPSKGQRGDSISDSPEKPITGAHIFW</sequence>